<comment type="caution">
    <text evidence="1">The sequence shown here is derived from an EMBL/GenBank/DDBJ whole genome shotgun (WGS) entry which is preliminary data.</text>
</comment>
<feature type="non-terminal residue" evidence="1">
    <location>
        <position position="1"/>
    </location>
</feature>
<dbReference type="Proteomes" id="UP001341840">
    <property type="component" value="Unassembled WGS sequence"/>
</dbReference>
<name>A0ABU6ZYF9_9FABA</name>
<proteinExistence type="predicted"/>
<evidence type="ECO:0000313" key="2">
    <source>
        <dbReference type="Proteomes" id="UP001341840"/>
    </source>
</evidence>
<reference evidence="1 2" key="1">
    <citation type="journal article" date="2023" name="Plants (Basel)">
        <title>Bridging the Gap: Combining Genomics and Transcriptomics Approaches to Understand Stylosanthes scabra, an Orphan Legume from the Brazilian Caatinga.</title>
        <authorList>
            <person name="Ferreira-Neto J.R.C."/>
            <person name="da Silva M.D."/>
            <person name="Binneck E."/>
            <person name="de Melo N.F."/>
            <person name="da Silva R.H."/>
            <person name="de Melo A.L.T.M."/>
            <person name="Pandolfi V."/>
            <person name="Bustamante F.O."/>
            <person name="Brasileiro-Vidal A.C."/>
            <person name="Benko-Iseppon A.M."/>
        </authorList>
    </citation>
    <scope>NUCLEOTIDE SEQUENCE [LARGE SCALE GENOMIC DNA]</scope>
    <source>
        <tissue evidence="1">Leaves</tissue>
    </source>
</reference>
<dbReference type="EMBL" id="JASCZI010277771">
    <property type="protein sequence ID" value="MED6227082.1"/>
    <property type="molecule type" value="Genomic_DNA"/>
</dbReference>
<evidence type="ECO:0000313" key="1">
    <source>
        <dbReference type="EMBL" id="MED6227082.1"/>
    </source>
</evidence>
<gene>
    <name evidence="1" type="ORF">PIB30_109922</name>
</gene>
<keyword evidence="2" id="KW-1185">Reference proteome</keyword>
<organism evidence="1 2">
    <name type="scientific">Stylosanthes scabra</name>
    <dbReference type="NCBI Taxonomy" id="79078"/>
    <lineage>
        <taxon>Eukaryota</taxon>
        <taxon>Viridiplantae</taxon>
        <taxon>Streptophyta</taxon>
        <taxon>Embryophyta</taxon>
        <taxon>Tracheophyta</taxon>
        <taxon>Spermatophyta</taxon>
        <taxon>Magnoliopsida</taxon>
        <taxon>eudicotyledons</taxon>
        <taxon>Gunneridae</taxon>
        <taxon>Pentapetalae</taxon>
        <taxon>rosids</taxon>
        <taxon>fabids</taxon>
        <taxon>Fabales</taxon>
        <taxon>Fabaceae</taxon>
        <taxon>Papilionoideae</taxon>
        <taxon>50 kb inversion clade</taxon>
        <taxon>dalbergioids sensu lato</taxon>
        <taxon>Dalbergieae</taxon>
        <taxon>Pterocarpus clade</taxon>
        <taxon>Stylosanthes</taxon>
    </lineage>
</organism>
<accession>A0ABU6ZYF9</accession>
<evidence type="ECO:0008006" key="3">
    <source>
        <dbReference type="Google" id="ProtNLM"/>
    </source>
</evidence>
<protein>
    <recommendedName>
        <fullName evidence="3">DUF1983 domain-containing protein</fullName>
    </recommendedName>
</protein>
<sequence length="337" mass="36454">ITDNNTLLTQTVTENNNAIIQRFNTLSESFNVFSSQQLADLAKQREWCQTEFDRIDKTATALAATVADNKQAAADDLSSTNKTLTALIQQTADNAQAALDKEVATLNDALSDEQKARLAADGELDKRVTAVESAIKALNASDEKQWTTINAILEAQNTVNASMQELKTYVNEQIELVKSDIAGIKSNSDKQQAQIDSINKQLAAIDLNAGKGQVIATFKGDDPIIAASTTSLDGINITTAKTSAAAYNNVQMAVTADAGIGGVYVVPAVEYGRPQSLPMGNTIANPNNTNSNRIEMEFFKDGWQVNAKLSVFYNASTKLVQFIYYPPIENETVTETE</sequence>